<proteinExistence type="predicted"/>
<sequence length="414" mass="49133">MSQTKITCPNCNTQFEPNDALRDEMRRQMQEWKVKQQREFEQKEQEFRTSQEQREQELKREFEKQRTVIAQEAAKEQEARIVQQYEHQIRHLNEANLQNEERLKAAREKELEFLRKMSELQHKEQEMNIRMQEQLLQARSELSQQVRKEEEERSRIKEQEYQFKLKEIEQQLEQQRKLAEEMKRKAEQGSMQLQGEVQEIMLEALLRQRFPMDQIEEVGKGQRGSDCIQLVRNQFGQPCGKIVYESKRTAAFSNDWIDKVKADMRSQGGDIAVIVTQVLPKEIESFGMKDGVWICSFREVAALALLLREQILKVYQVIQSRENKSDKMSLLYEYLTGNEFSEQWKAIREGFQSMKMSIQKERDAMERLWKAREKQLEKILLNAAHIRGSVDGIAGLQQINLDLNADDDELLLLE</sequence>
<evidence type="ECO:0000313" key="2">
    <source>
        <dbReference type="EMBL" id="GAA4456601.1"/>
    </source>
</evidence>
<keyword evidence="3" id="KW-1185">Reference proteome</keyword>
<dbReference type="InterPro" id="IPR019219">
    <property type="entry name" value="DUF2130"/>
</dbReference>
<gene>
    <name evidence="2" type="ORF">GCM10023092_22080</name>
</gene>
<evidence type="ECO:0000313" key="3">
    <source>
        <dbReference type="Proteomes" id="UP001501410"/>
    </source>
</evidence>
<evidence type="ECO:0000256" key="1">
    <source>
        <dbReference type="SAM" id="MobiDB-lite"/>
    </source>
</evidence>
<comment type="caution">
    <text evidence="2">The sequence shown here is derived from an EMBL/GenBank/DDBJ whole genome shotgun (WGS) entry which is preliminary data.</text>
</comment>
<name>A0ABP8MXX1_9BACT</name>
<accession>A0ABP8MXX1</accession>
<feature type="region of interest" description="Disordered" evidence="1">
    <location>
        <begin position="39"/>
        <end position="59"/>
    </location>
</feature>
<dbReference type="RefSeq" id="WP_344826856.1">
    <property type="nucleotide sequence ID" value="NZ_BAABEZ010000022.1"/>
</dbReference>
<organism evidence="2 3">
    <name type="scientific">Rurimicrobium arvi</name>
    <dbReference type="NCBI Taxonomy" id="2049916"/>
    <lineage>
        <taxon>Bacteria</taxon>
        <taxon>Pseudomonadati</taxon>
        <taxon>Bacteroidota</taxon>
        <taxon>Chitinophagia</taxon>
        <taxon>Chitinophagales</taxon>
        <taxon>Chitinophagaceae</taxon>
        <taxon>Rurimicrobium</taxon>
    </lineage>
</organism>
<protein>
    <submittedName>
        <fullName evidence="2">DUF2130 domain-containing protein</fullName>
    </submittedName>
</protein>
<dbReference type="Proteomes" id="UP001501410">
    <property type="component" value="Unassembled WGS sequence"/>
</dbReference>
<dbReference type="EMBL" id="BAABEZ010000022">
    <property type="protein sequence ID" value="GAA4456601.1"/>
    <property type="molecule type" value="Genomic_DNA"/>
</dbReference>
<reference evidence="3" key="1">
    <citation type="journal article" date="2019" name="Int. J. Syst. Evol. Microbiol.">
        <title>The Global Catalogue of Microorganisms (GCM) 10K type strain sequencing project: providing services to taxonomists for standard genome sequencing and annotation.</title>
        <authorList>
            <consortium name="The Broad Institute Genomics Platform"/>
            <consortium name="The Broad Institute Genome Sequencing Center for Infectious Disease"/>
            <person name="Wu L."/>
            <person name="Ma J."/>
        </authorList>
    </citation>
    <scope>NUCLEOTIDE SEQUENCE [LARGE SCALE GENOMIC DNA]</scope>
    <source>
        <strain evidence="3">JCM 31921</strain>
    </source>
</reference>
<dbReference type="Pfam" id="PF09903">
    <property type="entry name" value="DUF2130"/>
    <property type="match status" value="1"/>
</dbReference>